<gene>
    <name evidence="2" type="ORF">GCM10009665_52920</name>
</gene>
<evidence type="ECO:0000313" key="2">
    <source>
        <dbReference type="EMBL" id="GAA1255849.1"/>
    </source>
</evidence>
<protein>
    <recommendedName>
        <fullName evidence="1">Cupin type-2 domain-containing protein</fullName>
    </recommendedName>
</protein>
<dbReference type="EMBL" id="BAAALF010000116">
    <property type="protein sequence ID" value="GAA1255849.1"/>
    <property type="molecule type" value="Genomic_DNA"/>
</dbReference>
<dbReference type="InterPro" id="IPR011051">
    <property type="entry name" value="RmlC_Cupin_sf"/>
</dbReference>
<organism evidence="2 3">
    <name type="scientific">Kitasatospora nipponensis</name>
    <dbReference type="NCBI Taxonomy" id="258049"/>
    <lineage>
        <taxon>Bacteria</taxon>
        <taxon>Bacillati</taxon>
        <taxon>Actinomycetota</taxon>
        <taxon>Actinomycetes</taxon>
        <taxon>Kitasatosporales</taxon>
        <taxon>Streptomycetaceae</taxon>
        <taxon>Kitasatospora</taxon>
    </lineage>
</organism>
<dbReference type="InterPro" id="IPR013096">
    <property type="entry name" value="Cupin_2"/>
</dbReference>
<dbReference type="Pfam" id="PF07883">
    <property type="entry name" value="Cupin_2"/>
    <property type="match status" value="1"/>
</dbReference>
<keyword evidence="3" id="KW-1185">Reference proteome</keyword>
<comment type="caution">
    <text evidence="2">The sequence shown here is derived from an EMBL/GenBank/DDBJ whole genome shotgun (WGS) entry which is preliminary data.</text>
</comment>
<dbReference type="Gene3D" id="2.60.120.10">
    <property type="entry name" value="Jelly Rolls"/>
    <property type="match status" value="1"/>
</dbReference>
<evidence type="ECO:0000259" key="1">
    <source>
        <dbReference type="Pfam" id="PF07883"/>
    </source>
</evidence>
<name>A0ABP4HA04_9ACTN</name>
<proteinExistence type="predicted"/>
<sequence length="132" mass="13701">MQKFTIGDSKLESEYGISIGRWSRYPGTGSLPFGAMWCQVPAGSQSVQDNHPEVELAIVVGGEATFTVDGVATAAPAGTAMLLQPGEKHVISAGEQTVDILSIYWLPGSEPEAVRATLSAAEPLGTEAPDGA</sequence>
<dbReference type="InterPro" id="IPR014710">
    <property type="entry name" value="RmlC-like_jellyroll"/>
</dbReference>
<feature type="domain" description="Cupin type-2" evidence="1">
    <location>
        <begin position="37"/>
        <end position="104"/>
    </location>
</feature>
<dbReference type="SUPFAM" id="SSF51182">
    <property type="entry name" value="RmlC-like cupins"/>
    <property type="match status" value="1"/>
</dbReference>
<dbReference type="RefSeq" id="WP_344444507.1">
    <property type="nucleotide sequence ID" value="NZ_BAAALF010000116.1"/>
</dbReference>
<evidence type="ECO:0000313" key="3">
    <source>
        <dbReference type="Proteomes" id="UP001500037"/>
    </source>
</evidence>
<dbReference type="Proteomes" id="UP001500037">
    <property type="component" value="Unassembled WGS sequence"/>
</dbReference>
<reference evidence="3" key="1">
    <citation type="journal article" date="2019" name="Int. J. Syst. Evol. Microbiol.">
        <title>The Global Catalogue of Microorganisms (GCM) 10K type strain sequencing project: providing services to taxonomists for standard genome sequencing and annotation.</title>
        <authorList>
            <consortium name="The Broad Institute Genomics Platform"/>
            <consortium name="The Broad Institute Genome Sequencing Center for Infectious Disease"/>
            <person name="Wu L."/>
            <person name="Ma J."/>
        </authorList>
    </citation>
    <scope>NUCLEOTIDE SEQUENCE [LARGE SCALE GENOMIC DNA]</scope>
    <source>
        <strain evidence="3">JCM 13004</strain>
    </source>
</reference>
<accession>A0ABP4HA04</accession>